<dbReference type="InterPro" id="IPR023346">
    <property type="entry name" value="Lysozyme-like_dom_sf"/>
</dbReference>
<keyword evidence="5" id="KW-0121">Carboxypeptidase</keyword>
<keyword evidence="17" id="KW-0472">Membrane</keyword>
<dbReference type="InterPro" id="IPR036950">
    <property type="entry name" value="PBP_transglycosylase"/>
</dbReference>
<comment type="function">
    <text evidence="1">Cell wall formation. Synthesis of cross-linked peptidoglycan from the lipid intermediates. The enzyme has a penicillin-insensitive transglycosylase N-terminal domain (formation of linear glycan strands) and a penicillin-sensitive transpeptidase C-terminal domain (cross-linking of the peptide subunits).</text>
</comment>
<keyword evidence="8" id="KW-0808">Transferase</keyword>
<evidence type="ECO:0000256" key="8">
    <source>
        <dbReference type="ARBA" id="ARBA00022679"/>
    </source>
</evidence>
<dbReference type="GO" id="GO:0009002">
    <property type="term" value="F:serine-type D-Ala-D-Ala carboxypeptidase activity"/>
    <property type="evidence" value="ECO:0007669"/>
    <property type="project" value="UniProtKB-EC"/>
</dbReference>
<evidence type="ECO:0000313" key="20">
    <source>
        <dbReference type="EMBL" id="MBM6921666.1"/>
    </source>
</evidence>
<dbReference type="Gene3D" id="1.10.3810.10">
    <property type="entry name" value="Biosynthetic peptidoglycan transglycosylase-like"/>
    <property type="match status" value="1"/>
</dbReference>
<organism evidence="20 21">
    <name type="scientific">Merdimmobilis hominis</name>
    <dbReference type="NCBI Taxonomy" id="2897707"/>
    <lineage>
        <taxon>Bacteria</taxon>
        <taxon>Bacillati</taxon>
        <taxon>Bacillota</taxon>
        <taxon>Clostridia</taxon>
        <taxon>Eubacteriales</taxon>
        <taxon>Oscillospiraceae</taxon>
        <taxon>Merdimmobilis</taxon>
    </lineage>
</organism>
<dbReference type="Pfam" id="PF00905">
    <property type="entry name" value="Transpeptidase"/>
    <property type="match status" value="1"/>
</dbReference>
<evidence type="ECO:0000256" key="9">
    <source>
        <dbReference type="ARBA" id="ARBA00022801"/>
    </source>
</evidence>
<evidence type="ECO:0000256" key="14">
    <source>
        <dbReference type="ARBA" id="ARBA00044770"/>
    </source>
</evidence>
<evidence type="ECO:0000256" key="17">
    <source>
        <dbReference type="SAM" id="Phobius"/>
    </source>
</evidence>
<feature type="domain" description="Glycosyl transferase family 51" evidence="19">
    <location>
        <begin position="101"/>
        <end position="282"/>
    </location>
</feature>
<dbReference type="GO" id="GO:0006508">
    <property type="term" value="P:proteolysis"/>
    <property type="evidence" value="ECO:0007669"/>
    <property type="project" value="UniProtKB-KW"/>
</dbReference>
<proteinExistence type="predicted"/>
<evidence type="ECO:0000256" key="2">
    <source>
        <dbReference type="ARBA" id="ARBA00004401"/>
    </source>
</evidence>
<dbReference type="Pfam" id="PF00912">
    <property type="entry name" value="Transgly"/>
    <property type="match status" value="1"/>
</dbReference>
<dbReference type="InterPro" id="IPR012338">
    <property type="entry name" value="Beta-lactam/transpept-like"/>
</dbReference>
<protein>
    <recommendedName>
        <fullName evidence="4">Penicillin-binding protein 1A</fullName>
        <ecNumber evidence="14">2.4.99.28</ecNumber>
        <ecNumber evidence="3">3.4.16.4</ecNumber>
    </recommendedName>
</protein>
<feature type="transmembrane region" description="Helical" evidence="17">
    <location>
        <begin position="45"/>
        <end position="69"/>
    </location>
</feature>
<evidence type="ECO:0000256" key="11">
    <source>
        <dbReference type="ARBA" id="ARBA00023251"/>
    </source>
</evidence>
<feature type="domain" description="Penicillin-binding protein transpeptidase" evidence="18">
    <location>
        <begin position="422"/>
        <end position="632"/>
    </location>
</feature>
<dbReference type="GO" id="GO:0005886">
    <property type="term" value="C:plasma membrane"/>
    <property type="evidence" value="ECO:0007669"/>
    <property type="project" value="UniProtKB-SubCell"/>
</dbReference>
<evidence type="ECO:0000259" key="18">
    <source>
        <dbReference type="Pfam" id="PF00905"/>
    </source>
</evidence>
<evidence type="ECO:0000256" key="6">
    <source>
        <dbReference type="ARBA" id="ARBA00022670"/>
    </source>
</evidence>
<keyword evidence="6" id="KW-0645">Protease</keyword>
<evidence type="ECO:0000256" key="1">
    <source>
        <dbReference type="ARBA" id="ARBA00002624"/>
    </source>
</evidence>
<accession>A0A938X9F9</accession>
<comment type="catalytic activity">
    <reaction evidence="13">
        <text>Preferential cleavage: (Ac)2-L-Lys-D-Ala-|-D-Ala. Also transpeptidation of peptidyl-alanyl moieties that are N-acyl substituents of D-alanine.</text>
        <dbReference type="EC" id="3.4.16.4"/>
    </reaction>
</comment>
<dbReference type="GO" id="GO:0008955">
    <property type="term" value="F:peptidoglycan glycosyltransferase activity"/>
    <property type="evidence" value="ECO:0007669"/>
    <property type="project" value="UniProtKB-EC"/>
</dbReference>
<dbReference type="EC" id="2.4.99.28" evidence="14"/>
<keyword evidence="17" id="KW-1133">Transmembrane helix</keyword>
<evidence type="ECO:0000256" key="7">
    <source>
        <dbReference type="ARBA" id="ARBA00022676"/>
    </source>
</evidence>
<keyword evidence="21" id="KW-1185">Reference proteome</keyword>
<feature type="region of interest" description="Disordered" evidence="16">
    <location>
        <begin position="1"/>
        <end position="29"/>
    </location>
</feature>
<evidence type="ECO:0000256" key="5">
    <source>
        <dbReference type="ARBA" id="ARBA00022645"/>
    </source>
</evidence>
<evidence type="ECO:0000256" key="10">
    <source>
        <dbReference type="ARBA" id="ARBA00022968"/>
    </source>
</evidence>
<dbReference type="PANTHER" id="PTHR32282">
    <property type="entry name" value="BINDING PROTEIN TRANSPEPTIDASE, PUTATIVE-RELATED"/>
    <property type="match status" value="1"/>
</dbReference>
<comment type="catalytic activity">
    <reaction evidence="15">
        <text>[GlcNAc-(1-&gt;4)-Mur2Ac(oyl-L-Ala-gamma-D-Glu-L-Lys-D-Ala-D-Ala)](n)-di-trans,octa-cis-undecaprenyl diphosphate + beta-D-GlcNAc-(1-&gt;4)-Mur2Ac(oyl-L-Ala-gamma-D-Glu-L-Lys-D-Ala-D-Ala)-di-trans,octa-cis-undecaprenyl diphosphate = [GlcNAc-(1-&gt;4)-Mur2Ac(oyl-L-Ala-gamma-D-Glu-L-Lys-D-Ala-D-Ala)](n+1)-di-trans,octa-cis-undecaprenyl diphosphate + di-trans,octa-cis-undecaprenyl diphosphate + H(+)</text>
        <dbReference type="Rhea" id="RHEA:23708"/>
        <dbReference type="Rhea" id="RHEA-COMP:9602"/>
        <dbReference type="Rhea" id="RHEA-COMP:9603"/>
        <dbReference type="ChEBI" id="CHEBI:15378"/>
        <dbReference type="ChEBI" id="CHEBI:58405"/>
        <dbReference type="ChEBI" id="CHEBI:60033"/>
        <dbReference type="ChEBI" id="CHEBI:78435"/>
        <dbReference type="EC" id="2.4.99.28"/>
    </reaction>
</comment>
<dbReference type="AlphaFoldDB" id="A0A938X9F9"/>
<feature type="compositionally biased region" description="Polar residues" evidence="16">
    <location>
        <begin position="735"/>
        <end position="750"/>
    </location>
</feature>
<gene>
    <name evidence="20" type="ORF">H6A12_10945</name>
</gene>
<evidence type="ECO:0000256" key="3">
    <source>
        <dbReference type="ARBA" id="ARBA00012448"/>
    </source>
</evidence>
<dbReference type="Proteomes" id="UP000774750">
    <property type="component" value="Unassembled WGS sequence"/>
</dbReference>
<dbReference type="InterPro" id="IPR001264">
    <property type="entry name" value="Glyco_trans_51"/>
</dbReference>
<keyword evidence="10" id="KW-0735">Signal-anchor</keyword>
<dbReference type="GO" id="GO:0008658">
    <property type="term" value="F:penicillin binding"/>
    <property type="evidence" value="ECO:0007669"/>
    <property type="project" value="InterPro"/>
</dbReference>
<feature type="compositionally biased region" description="Basic residues" evidence="16">
    <location>
        <begin position="18"/>
        <end position="28"/>
    </location>
</feature>
<dbReference type="Gene3D" id="3.40.710.10">
    <property type="entry name" value="DD-peptidase/beta-lactamase superfamily"/>
    <property type="match status" value="1"/>
</dbReference>
<keyword evidence="17" id="KW-0812">Transmembrane</keyword>
<dbReference type="EMBL" id="JACJKY010000022">
    <property type="protein sequence ID" value="MBM6921666.1"/>
    <property type="molecule type" value="Genomic_DNA"/>
</dbReference>
<evidence type="ECO:0000313" key="21">
    <source>
        <dbReference type="Proteomes" id="UP000774750"/>
    </source>
</evidence>
<dbReference type="InterPro" id="IPR001460">
    <property type="entry name" value="PCN-bd_Tpept"/>
</dbReference>
<evidence type="ECO:0000256" key="15">
    <source>
        <dbReference type="ARBA" id="ARBA00049902"/>
    </source>
</evidence>
<reference evidence="20" key="1">
    <citation type="submission" date="2020-08" db="EMBL/GenBank/DDBJ databases">
        <authorList>
            <person name="Cejkova D."/>
            <person name="Kubasova T."/>
            <person name="Jahodarova E."/>
            <person name="Rychlik I."/>
        </authorList>
    </citation>
    <scope>NUCLEOTIDE SEQUENCE</scope>
    <source>
        <strain evidence="20">An559</strain>
    </source>
</reference>
<evidence type="ECO:0000259" key="19">
    <source>
        <dbReference type="Pfam" id="PF00912"/>
    </source>
</evidence>
<evidence type="ECO:0000256" key="13">
    <source>
        <dbReference type="ARBA" id="ARBA00034000"/>
    </source>
</evidence>
<dbReference type="RefSeq" id="WP_204447819.1">
    <property type="nucleotide sequence ID" value="NZ_JACJKY010000022.1"/>
</dbReference>
<name>A0A938X9F9_9FIRM</name>
<dbReference type="EC" id="3.4.16.4" evidence="3"/>
<dbReference type="SUPFAM" id="SSF56601">
    <property type="entry name" value="beta-lactamase/transpeptidase-like"/>
    <property type="match status" value="1"/>
</dbReference>
<keyword evidence="11" id="KW-0046">Antibiotic resistance</keyword>
<dbReference type="GO" id="GO:0046677">
    <property type="term" value="P:response to antibiotic"/>
    <property type="evidence" value="ECO:0007669"/>
    <property type="project" value="UniProtKB-KW"/>
</dbReference>
<comment type="caution">
    <text evidence="20">The sequence shown here is derived from an EMBL/GenBank/DDBJ whole genome shotgun (WGS) entry which is preliminary data.</text>
</comment>
<reference evidence="20" key="2">
    <citation type="journal article" date="2021" name="Sci. Rep.">
        <title>The distribution of antibiotic resistance genes in chicken gut microbiota commensals.</title>
        <authorList>
            <person name="Juricova H."/>
            <person name="Matiasovicova J."/>
            <person name="Kubasova T."/>
            <person name="Cejkova D."/>
            <person name="Rychlik I."/>
        </authorList>
    </citation>
    <scope>NUCLEOTIDE SEQUENCE</scope>
    <source>
        <strain evidence="20">An559</strain>
    </source>
</reference>
<evidence type="ECO:0000256" key="4">
    <source>
        <dbReference type="ARBA" id="ARBA00018638"/>
    </source>
</evidence>
<dbReference type="InterPro" id="IPR050396">
    <property type="entry name" value="Glycosyltr_51/Transpeptidase"/>
</dbReference>
<dbReference type="PANTHER" id="PTHR32282:SF33">
    <property type="entry name" value="PEPTIDOGLYCAN GLYCOSYLTRANSFERASE"/>
    <property type="match status" value="1"/>
</dbReference>
<evidence type="ECO:0000256" key="16">
    <source>
        <dbReference type="SAM" id="MobiDB-lite"/>
    </source>
</evidence>
<sequence>MERKNSNKPVQRVVRTGKPVKKRRKKPLTKGQRVAKTIFATIGKVLLTSFLVMVITGCIVGTALTIYVLQYVDSEPVIQLSEVEMSNSGTIFGINAQGDYEVVQQISRGAKREWVSLSQIPQDLQDAFVYFEDERFYSHEGVDFKRTFGAVLNEILNLFHIGSGGDRFGGSTITQQLVKNINGDIYNRTVEVKIKEIMQAMNLERNYSKDQILEAYLNIAGLHFNTIGVQAGANLYFGKDVSELTLAECASLAVITKSPKNYNPISNPEANKTRRDNCLKKMLEFDRITQEEYEEAINTPVVTVDQSNTESEEEQETTTNKQSWFVDAVIEDVIDDLVEQYDYTEEYAEEKLYTGGWKVYSTMEIQTQQRMEAIFENDDNFNASPYNSETMPQASMVIMDYEGNVRGLIGGRGEKDQARGFNRATMAYRGFGSTIKPLSAYTPALEQNLITWSTVMMDEPVMEITDPKTGEKRQWPSNYSKKYNGPVSIVDAVRNSLNTIPVQLVQSLGVDNSYKFMKDELGFSKLVKDTSQIGEDSMALGSAATNLVELTAAYQMFGNGGYYVEPTTYTKVVDMSGKVILDNTKREKKQVISTDTATVMNRMLWEAVNNGGTGARAASSKWEVVGKSGTSNDYIDLAFAGCTPYYVASIRYGFDDNSAISNKMGRHDISLWKTVMESVQQDLPSKKFDLNMTGVVQERYCTETGLLAGSDCTSTKTGYFRESNIPAVCTGHDGAQSTSDSEQSTVSAIQ</sequence>
<evidence type="ECO:0000256" key="12">
    <source>
        <dbReference type="ARBA" id="ARBA00023268"/>
    </source>
</evidence>
<keyword evidence="7" id="KW-0328">Glycosyltransferase</keyword>
<keyword evidence="12" id="KW-0511">Multifunctional enzyme</keyword>
<dbReference type="SUPFAM" id="SSF53955">
    <property type="entry name" value="Lysozyme-like"/>
    <property type="match status" value="1"/>
</dbReference>
<comment type="subcellular location">
    <subcellularLocation>
        <location evidence="2">Cell membrane</location>
        <topology evidence="2">Single-pass type II membrane protein</topology>
    </subcellularLocation>
</comment>
<feature type="region of interest" description="Disordered" evidence="16">
    <location>
        <begin position="731"/>
        <end position="750"/>
    </location>
</feature>
<keyword evidence="9" id="KW-0378">Hydrolase</keyword>